<dbReference type="PRINTS" id="PR00721">
    <property type="entry name" value="STOMATIN"/>
</dbReference>
<sequence length="367" mass="42101">MKFVTISRHEVGLLFRGKSFVGVRLEGWHVVGWRQELLVFDRTTPLVLPVDLSILLEDERFRAEVHLVEVKDHERCLEYRDGLFHNLLLPGRHVYWKSGIDYDFRMVDTRKDEVGAVIEPELLTKLVVFRQVHRYDVAAYETGLLLIDGELKQKLSAGRHYFWKTAEDLKVLLADLRVQTMEVSGQEILTKDRVGIRLNFQLQYRITDVERALLEVSDMPRQLYLLVQLALRSYVGTRTLDEILADKDAVYTSIRDELVEAAESLGVAVLSGGLRDIILPGEIREIMNRVLVAEKQTQANTILRRDEAAATRSLLNSAKLMEDNAMLLRLKEMEYVEKIAEKINSLSVSGGGQVIDQLRELFIADKK</sequence>
<dbReference type="SUPFAM" id="SSF117892">
    <property type="entry name" value="Band 7/SPFH domain"/>
    <property type="match status" value="1"/>
</dbReference>
<dbReference type="InterPro" id="IPR043202">
    <property type="entry name" value="Band-7_stomatin-like"/>
</dbReference>
<evidence type="ECO:0000313" key="4">
    <source>
        <dbReference type="EMBL" id="KGE86584.1"/>
    </source>
</evidence>
<protein>
    <recommendedName>
        <fullName evidence="3">Band 7 domain-containing protein</fullName>
    </recommendedName>
</protein>
<name>A0A098S2I3_9BACT</name>
<dbReference type="SMART" id="SM00244">
    <property type="entry name" value="PHB"/>
    <property type="match status" value="1"/>
</dbReference>
<comment type="subcellular location">
    <subcellularLocation>
        <location evidence="1">Membrane</location>
        <topology evidence="1">Single-pass membrane protein</topology>
    </subcellularLocation>
</comment>
<proteinExistence type="inferred from homology"/>
<dbReference type="PANTHER" id="PTHR10264">
    <property type="entry name" value="BAND 7 PROTEIN-RELATED"/>
    <property type="match status" value="1"/>
</dbReference>
<comment type="caution">
    <text evidence="4">The sequence shown here is derived from an EMBL/GenBank/DDBJ whole genome shotgun (WGS) entry which is preliminary data.</text>
</comment>
<dbReference type="GO" id="GO:0005886">
    <property type="term" value="C:plasma membrane"/>
    <property type="evidence" value="ECO:0007669"/>
    <property type="project" value="InterPro"/>
</dbReference>
<dbReference type="AlphaFoldDB" id="A0A098S2I3"/>
<dbReference type="RefSeq" id="WP_044224767.1">
    <property type="nucleotide sequence ID" value="NZ_JBKAGJ010000025.1"/>
</dbReference>
<dbReference type="PANTHER" id="PTHR10264:SF83">
    <property type="entry name" value="BLL5629 PROTEIN"/>
    <property type="match status" value="1"/>
</dbReference>
<keyword evidence="5" id="KW-1185">Reference proteome</keyword>
<accession>A0A098S2I3</accession>
<feature type="domain" description="Band 7" evidence="3">
    <location>
        <begin position="127"/>
        <end position="291"/>
    </location>
</feature>
<evidence type="ECO:0000313" key="5">
    <source>
        <dbReference type="Proteomes" id="UP000029736"/>
    </source>
</evidence>
<evidence type="ECO:0000256" key="2">
    <source>
        <dbReference type="ARBA" id="ARBA00008164"/>
    </source>
</evidence>
<organism evidence="4 5">
    <name type="scientific">Phaeodactylibacter xiamenensis</name>
    <dbReference type="NCBI Taxonomy" id="1524460"/>
    <lineage>
        <taxon>Bacteria</taxon>
        <taxon>Pseudomonadati</taxon>
        <taxon>Bacteroidota</taxon>
        <taxon>Saprospiria</taxon>
        <taxon>Saprospirales</taxon>
        <taxon>Haliscomenobacteraceae</taxon>
        <taxon>Phaeodactylibacter</taxon>
    </lineage>
</organism>
<dbReference type="Gene3D" id="3.30.479.30">
    <property type="entry name" value="Band 7 domain"/>
    <property type="match status" value="1"/>
</dbReference>
<evidence type="ECO:0000256" key="1">
    <source>
        <dbReference type="ARBA" id="ARBA00004167"/>
    </source>
</evidence>
<dbReference type="EMBL" id="JPOS01000077">
    <property type="protein sequence ID" value="KGE86584.1"/>
    <property type="molecule type" value="Genomic_DNA"/>
</dbReference>
<dbReference type="InterPro" id="IPR001972">
    <property type="entry name" value="Stomatin_HflK_fam"/>
</dbReference>
<reference evidence="4 5" key="1">
    <citation type="journal article" date="2014" name="Int. J. Syst. Evol. Microbiol.">
        <title>Phaeodactylibacter xiamenensis gen. nov., sp. nov., a member of the family Saprospiraceae isolated from the marine alga Phaeodactylum tricornutum.</title>
        <authorList>
            <person name="Chen Z.Jr."/>
            <person name="Lei X."/>
            <person name="Lai Q."/>
            <person name="Li Y."/>
            <person name="Zhang B."/>
            <person name="Zhang J."/>
            <person name="Zhang H."/>
            <person name="Yang L."/>
            <person name="Zheng W."/>
            <person name="Tian Y."/>
            <person name="Yu Z."/>
            <person name="Xu H.Jr."/>
            <person name="Zheng T."/>
        </authorList>
    </citation>
    <scope>NUCLEOTIDE SEQUENCE [LARGE SCALE GENOMIC DNA]</scope>
    <source>
        <strain evidence="4 5">KD52</strain>
    </source>
</reference>
<gene>
    <name evidence="4" type="ORF">IX84_20755</name>
</gene>
<dbReference type="InterPro" id="IPR036013">
    <property type="entry name" value="Band_7/SPFH_dom_sf"/>
</dbReference>
<dbReference type="InterPro" id="IPR001107">
    <property type="entry name" value="Band_7"/>
</dbReference>
<dbReference type="Pfam" id="PF01145">
    <property type="entry name" value="Band_7"/>
    <property type="match status" value="1"/>
</dbReference>
<comment type="similarity">
    <text evidence="2">Belongs to the band 7/mec-2 family.</text>
</comment>
<dbReference type="STRING" id="1524460.IX84_20755"/>
<dbReference type="OrthoDB" id="5501731at2"/>
<evidence type="ECO:0000259" key="3">
    <source>
        <dbReference type="SMART" id="SM00244"/>
    </source>
</evidence>
<dbReference type="Proteomes" id="UP000029736">
    <property type="component" value="Unassembled WGS sequence"/>
</dbReference>
<dbReference type="CDD" id="cd13438">
    <property type="entry name" value="SPFH_eoslipins_u2"/>
    <property type="match status" value="1"/>
</dbReference>